<gene>
    <name evidence="2" type="ORF">EJ04DRAFT_522449</name>
</gene>
<keyword evidence="3" id="KW-1185">Reference proteome</keyword>
<sequence>MSYQPAQTVYVCLGIAVAAEDNKPTFTVTSVSTLAVDIATLPGINPSRASNSEPATLPDAKTADTRDPTSSSSTSMTIHNIVKNPAAANKALCISLNGPLTHFKYLKIGWRNDLESAQNLVEEDFNNIKREAISKGFSEPTNRWTLVDEESRCEFSMGNGNSVVYEIVKCPVIEKEPLTA</sequence>
<accession>A0A9P4R3F9</accession>
<proteinExistence type="predicted"/>
<evidence type="ECO:0000313" key="3">
    <source>
        <dbReference type="Proteomes" id="UP000799444"/>
    </source>
</evidence>
<dbReference type="AlphaFoldDB" id="A0A9P4R3F9"/>
<feature type="region of interest" description="Disordered" evidence="1">
    <location>
        <begin position="45"/>
        <end position="76"/>
    </location>
</feature>
<organism evidence="2 3">
    <name type="scientific">Polyplosphaeria fusca</name>
    <dbReference type="NCBI Taxonomy" id="682080"/>
    <lineage>
        <taxon>Eukaryota</taxon>
        <taxon>Fungi</taxon>
        <taxon>Dikarya</taxon>
        <taxon>Ascomycota</taxon>
        <taxon>Pezizomycotina</taxon>
        <taxon>Dothideomycetes</taxon>
        <taxon>Pleosporomycetidae</taxon>
        <taxon>Pleosporales</taxon>
        <taxon>Tetraplosphaeriaceae</taxon>
        <taxon>Polyplosphaeria</taxon>
    </lineage>
</organism>
<protein>
    <submittedName>
        <fullName evidence="2">Uncharacterized protein</fullName>
    </submittedName>
</protein>
<evidence type="ECO:0000313" key="2">
    <source>
        <dbReference type="EMBL" id="KAF2735994.1"/>
    </source>
</evidence>
<dbReference type="Proteomes" id="UP000799444">
    <property type="component" value="Unassembled WGS sequence"/>
</dbReference>
<comment type="caution">
    <text evidence="2">The sequence shown here is derived from an EMBL/GenBank/DDBJ whole genome shotgun (WGS) entry which is preliminary data.</text>
</comment>
<dbReference type="EMBL" id="ML996130">
    <property type="protein sequence ID" value="KAF2735994.1"/>
    <property type="molecule type" value="Genomic_DNA"/>
</dbReference>
<name>A0A9P4R3F9_9PLEO</name>
<reference evidence="2" key="1">
    <citation type="journal article" date="2020" name="Stud. Mycol.">
        <title>101 Dothideomycetes genomes: a test case for predicting lifestyles and emergence of pathogens.</title>
        <authorList>
            <person name="Haridas S."/>
            <person name="Albert R."/>
            <person name="Binder M."/>
            <person name="Bloem J."/>
            <person name="Labutti K."/>
            <person name="Salamov A."/>
            <person name="Andreopoulos B."/>
            <person name="Baker S."/>
            <person name="Barry K."/>
            <person name="Bills G."/>
            <person name="Bluhm B."/>
            <person name="Cannon C."/>
            <person name="Castanera R."/>
            <person name="Culley D."/>
            <person name="Daum C."/>
            <person name="Ezra D."/>
            <person name="Gonzalez J."/>
            <person name="Henrissat B."/>
            <person name="Kuo A."/>
            <person name="Liang C."/>
            <person name="Lipzen A."/>
            <person name="Lutzoni F."/>
            <person name="Magnuson J."/>
            <person name="Mondo S."/>
            <person name="Nolan M."/>
            <person name="Ohm R."/>
            <person name="Pangilinan J."/>
            <person name="Park H.-J."/>
            <person name="Ramirez L."/>
            <person name="Alfaro M."/>
            <person name="Sun H."/>
            <person name="Tritt A."/>
            <person name="Yoshinaga Y."/>
            <person name="Zwiers L.-H."/>
            <person name="Turgeon B."/>
            <person name="Goodwin S."/>
            <person name="Spatafora J."/>
            <person name="Crous P."/>
            <person name="Grigoriev I."/>
        </authorList>
    </citation>
    <scope>NUCLEOTIDE SEQUENCE</scope>
    <source>
        <strain evidence="2">CBS 125425</strain>
    </source>
</reference>
<evidence type="ECO:0000256" key="1">
    <source>
        <dbReference type="SAM" id="MobiDB-lite"/>
    </source>
</evidence>